<accession>A0ABM8BAM3</accession>
<evidence type="ECO:0000313" key="1">
    <source>
        <dbReference type="EMBL" id="BDR53894.1"/>
    </source>
</evidence>
<keyword evidence="2" id="KW-1185">Reference proteome</keyword>
<dbReference type="PANTHER" id="PTHR36456">
    <property type="entry name" value="UPF0232 PROTEIN SCO3875"/>
    <property type="match status" value="1"/>
</dbReference>
<organism evidence="1 2">
    <name type="scientific">Bombiscardovia apis</name>
    <dbReference type="NCBI Taxonomy" id="2932182"/>
    <lineage>
        <taxon>Bacteria</taxon>
        <taxon>Bacillati</taxon>
        <taxon>Actinomycetota</taxon>
        <taxon>Actinomycetes</taxon>
        <taxon>Bifidobacteriales</taxon>
        <taxon>Bifidobacteriaceae</taxon>
        <taxon>Bombiscardovia</taxon>
    </lineage>
</organism>
<dbReference type="Proteomes" id="UP001321748">
    <property type="component" value="Chromosome"/>
</dbReference>
<sequence>MKRPIAAELRLDQRKLPAQIFGRFVKRSNSRKEREERSQLAWQAFGKPGRDPNGLSSVLEGIAQQGGWTPHLKIAQLSSHWDQVVGPVIAQHSTVTSYEQGRLTIQARTTVWATQLTYMVPQLRSKISERLQMPVEEIIVTGPRSQQFSHHPFVRRSWANPKG</sequence>
<proteinExistence type="predicted"/>
<name>A0ABM8BAM3_9BIFI</name>
<evidence type="ECO:0008006" key="3">
    <source>
        <dbReference type="Google" id="ProtNLM"/>
    </source>
</evidence>
<dbReference type="RefSeq" id="WP_317642932.1">
    <property type="nucleotide sequence ID" value="NZ_AP026800.1"/>
</dbReference>
<gene>
    <name evidence="1" type="ORF">KIMH_00050</name>
</gene>
<evidence type="ECO:0000313" key="2">
    <source>
        <dbReference type="Proteomes" id="UP001321748"/>
    </source>
</evidence>
<dbReference type="PANTHER" id="PTHR36456:SF1">
    <property type="entry name" value="UPF0232 PROTEIN SCO3875"/>
    <property type="match status" value="1"/>
</dbReference>
<dbReference type="EMBL" id="AP026800">
    <property type="protein sequence ID" value="BDR53894.1"/>
    <property type="molecule type" value="Genomic_DNA"/>
</dbReference>
<dbReference type="Pfam" id="PF05258">
    <property type="entry name" value="DciA"/>
    <property type="match status" value="1"/>
</dbReference>
<dbReference type="InterPro" id="IPR007922">
    <property type="entry name" value="DciA-like"/>
</dbReference>
<protein>
    <recommendedName>
        <fullName evidence="3">DUF721 domain-containing protein</fullName>
    </recommendedName>
</protein>
<reference evidence="1 2" key="1">
    <citation type="journal article" date="2023" name="Microbiol. Spectr.">
        <title>Symbiosis of Carpenter Bees with Uncharacterized Lactic Acid Bacteria Showing NAD Auxotrophy.</title>
        <authorList>
            <person name="Kawasaki S."/>
            <person name="Ozawa K."/>
            <person name="Mori T."/>
            <person name="Yamamoto A."/>
            <person name="Ito M."/>
            <person name="Ohkuma M."/>
            <person name="Sakamoto M."/>
            <person name="Matsutani M."/>
        </authorList>
    </citation>
    <scope>NUCLEOTIDE SEQUENCE [LARGE SCALE GENOMIC DNA]</scope>
    <source>
        <strain evidence="1 2">KimH</strain>
    </source>
</reference>